<dbReference type="GO" id="GO:0004477">
    <property type="term" value="F:methenyltetrahydrofolate cyclohydrolase activity"/>
    <property type="evidence" value="ECO:0007669"/>
    <property type="project" value="UniProtKB-EC"/>
</dbReference>
<dbReference type="InterPro" id="IPR000672">
    <property type="entry name" value="THF_DH/CycHdrlase"/>
</dbReference>
<dbReference type="Pfam" id="PF02882">
    <property type="entry name" value="THF_DHG_CYH_C"/>
    <property type="match status" value="1"/>
</dbReference>
<sequence length="348" mass="37449">MAQILSGKEVSGELQNAIKSEIAAIREDHPEFNPGLAIVQVGGREDSNVYIRMKCKSAEAVGMSARHINLPQSTTEQELLDVVHSLNEDVNTHGIIVQLPLDSVNDINTDLIINSIAPKKDVDGLNGENAAMLSRGDMSNCIVPCTPRGCLELIKKAGAEVEGARAVVLGRSKIVGSPMANLLTWHNATVTICHSRTKNLASVCKEADILVAAVGRPEMVKADWVKPGAVVIDCGINAIPDATKKSGQRLVGDVAYKECKEVASWITPVPGGVGPMTVAMLIRNTVDGAKRDLQISKQSFPSHLESNIMGPLFQTFRIPKTLSTSIGSLATIMTKNKSVLKFLRFLRR</sequence>
<dbReference type="PROSITE" id="PS00766">
    <property type="entry name" value="THF_DHG_CYH_1"/>
    <property type="match status" value="1"/>
</dbReference>
<evidence type="ECO:0000256" key="6">
    <source>
        <dbReference type="ARBA" id="ARBA00022563"/>
    </source>
</evidence>
<comment type="subunit">
    <text evidence="2">Homodimer.</text>
</comment>
<dbReference type="InterPro" id="IPR020867">
    <property type="entry name" value="THF_DH/CycHdrlase_CS"/>
</dbReference>
<evidence type="ECO:0000259" key="14">
    <source>
        <dbReference type="Pfam" id="PF02882"/>
    </source>
</evidence>
<keyword evidence="16" id="KW-1185">Reference proteome</keyword>
<feature type="domain" description="Tetrahydrofolate dehydrogenase/cyclohydrolase NAD(P)-binding" evidence="14">
    <location>
        <begin position="144"/>
        <end position="291"/>
    </location>
</feature>
<dbReference type="Pfam" id="PF00763">
    <property type="entry name" value="THF_DHG_CYH"/>
    <property type="match status" value="1"/>
</dbReference>
<comment type="catalytic activity">
    <reaction evidence="12">
        <text>(6S)-5,6,7,8-tetrahydrofolate + formate + ATP = (6R)-10-formyltetrahydrofolate + ADP + phosphate</text>
        <dbReference type="Rhea" id="RHEA:20221"/>
        <dbReference type="ChEBI" id="CHEBI:15740"/>
        <dbReference type="ChEBI" id="CHEBI:30616"/>
        <dbReference type="ChEBI" id="CHEBI:43474"/>
        <dbReference type="ChEBI" id="CHEBI:57453"/>
        <dbReference type="ChEBI" id="CHEBI:195366"/>
        <dbReference type="ChEBI" id="CHEBI:456216"/>
        <dbReference type="EC" id="6.3.4.3"/>
    </reaction>
</comment>
<dbReference type="EC" id="1.5.1.5" evidence="4"/>
<dbReference type="PANTHER" id="PTHR48099:SF5">
    <property type="entry name" value="C-1-TETRAHYDROFOLATE SYNTHASE, CYTOPLASMIC"/>
    <property type="match status" value="1"/>
</dbReference>
<feature type="domain" description="Tetrahydrofolate dehydrogenase/cyclohydrolase catalytic" evidence="13">
    <location>
        <begin position="5"/>
        <end position="123"/>
    </location>
</feature>
<evidence type="ECO:0000313" key="15">
    <source>
        <dbReference type="EMBL" id="CAH1783721.1"/>
    </source>
</evidence>
<gene>
    <name evidence="15" type="ORF">OFUS_LOCUS10034</name>
</gene>
<evidence type="ECO:0000313" key="16">
    <source>
        <dbReference type="Proteomes" id="UP000749559"/>
    </source>
</evidence>
<dbReference type="HAMAP" id="MF_01576">
    <property type="entry name" value="THF_DHG_CYH"/>
    <property type="match status" value="1"/>
</dbReference>
<dbReference type="PROSITE" id="PS00767">
    <property type="entry name" value="THF_DHG_CYH_2"/>
    <property type="match status" value="1"/>
</dbReference>
<dbReference type="EC" id="3.5.4.9" evidence="3"/>
<dbReference type="SUPFAM" id="SSF51735">
    <property type="entry name" value="NAD(P)-binding Rossmann-fold domains"/>
    <property type="match status" value="1"/>
</dbReference>
<dbReference type="FunFam" id="3.40.50.10860:FF:000005">
    <property type="entry name" value="C-1-tetrahydrofolate synthase, cytoplasmic, putative"/>
    <property type="match status" value="1"/>
</dbReference>
<evidence type="ECO:0000259" key="13">
    <source>
        <dbReference type="Pfam" id="PF00763"/>
    </source>
</evidence>
<dbReference type="InterPro" id="IPR020631">
    <property type="entry name" value="THF_DH/CycHdrlase_NAD-bd_dom"/>
</dbReference>
<name>A0A8S4NT62_OWEFU</name>
<evidence type="ECO:0000256" key="12">
    <source>
        <dbReference type="ARBA" id="ARBA00049033"/>
    </source>
</evidence>
<evidence type="ECO:0000256" key="11">
    <source>
        <dbReference type="ARBA" id="ARBA00036357"/>
    </source>
</evidence>
<comment type="catalytic activity">
    <reaction evidence="11">
        <text>(6R)-5,10-methenyltetrahydrofolate + H2O = (6R)-10-formyltetrahydrofolate + H(+)</text>
        <dbReference type="Rhea" id="RHEA:23700"/>
        <dbReference type="ChEBI" id="CHEBI:15377"/>
        <dbReference type="ChEBI" id="CHEBI:15378"/>
        <dbReference type="ChEBI" id="CHEBI:57455"/>
        <dbReference type="ChEBI" id="CHEBI:195366"/>
        <dbReference type="EC" id="3.5.4.9"/>
    </reaction>
</comment>
<evidence type="ECO:0000256" key="9">
    <source>
        <dbReference type="ARBA" id="ARBA00023002"/>
    </source>
</evidence>
<dbReference type="Gene3D" id="3.40.50.720">
    <property type="entry name" value="NAD(P)-binding Rossmann-like Domain"/>
    <property type="match status" value="1"/>
</dbReference>
<evidence type="ECO:0000256" key="10">
    <source>
        <dbReference type="ARBA" id="ARBA00023268"/>
    </source>
</evidence>
<dbReference type="GO" id="GO:0004488">
    <property type="term" value="F:methylenetetrahydrofolate dehydrogenase (NADP+) activity"/>
    <property type="evidence" value="ECO:0007669"/>
    <property type="project" value="UniProtKB-EC"/>
</dbReference>
<reference evidence="15" key="1">
    <citation type="submission" date="2022-03" db="EMBL/GenBank/DDBJ databases">
        <authorList>
            <person name="Martin C."/>
        </authorList>
    </citation>
    <scope>NUCLEOTIDE SEQUENCE</scope>
</reference>
<evidence type="ECO:0000256" key="7">
    <source>
        <dbReference type="ARBA" id="ARBA00022801"/>
    </source>
</evidence>
<evidence type="ECO:0000256" key="1">
    <source>
        <dbReference type="ARBA" id="ARBA00004777"/>
    </source>
</evidence>
<evidence type="ECO:0000256" key="2">
    <source>
        <dbReference type="ARBA" id="ARBA00011738"/>
    </source>
</evidence>
<evidence type="ECO:0000256" key="8">
    <source>
        <dbReference type="ARBA" id="ARBA00022857"/>
    </source>
</evidence>
<dbReference type="InterPro" id="IPR036291">
    <property type="entry name" value="NAD(P)-bd_dom_sf"/>
</dbReference>
<dbReference type="CDD" id="cd01080">
    <property type="entry name" value="NAD_bind_m-THF_DH_Cyclohyd"/>
    <property type="match status" value="1"/>
</dbReference>
<dbReference type="AlphaFoldDB" id="A0A8S4NT62"/>
<keyword evidence="7" id="KW-0378">Hydrolase</keyword>
<evidence type="ECO:0000256" key="3">
    <source>
        <dbReference type="ARBA" id="ARBA00012776"/>
    </source>
</evidence>
<comment type="caution">
    <text evidence="15">The sequence shown here is derived from an EMBL/GenBank/DDBJ whole genome shotgun (WGS) entry which is preliminary data.</text>
</comment>
<keyword evidence="6" id="KW-0554">One-carbon metabolism</keyword>
<keyword evidence="10" id="KW-0511">Multifunctional enzyme</keyword>
<dbReference type="Proteomes" id="UP000749559">
    <property type="component" value="Unassembled WGS sequence"/>
</dbReference>
<dbReference type="OrthoDB" id="5126881at2759"/>
<comment type="pathway">
    <text evidence="1">One-carbon metabolism; tetrahydrofolate interconversion.</text>
</comment>
<dbReference type="PANTHER" id="PTHR48099">
    <property type="entry name" value="C-1-TETRAHYDROFOLATE SYNTHASE, CYTOPLASMIC-RELATED"/>
    <property type="match status" value="1"/>
</dbReference>
<accession>A0A8S4NT62</accession>
<dbReference type="InterPro" id="IPR020630">
    <property type="entry name" value="THF_DH/CycHdrlase_cat_dom"/>
</dbReference>
<dbReference type="InterPro" id="IPR046346">
    <property type="entry name" value="Aminoacid_DH-like_N_sf"/>
</dbReference>
<dbReference type="GO" id="GO:0004329">
    <property type="term" value="F:formate-tetrahydrofolate ligase activity"/>
    <property type="evidence" value="ECO:0007669"/>
    <property type="project" value="UniProtKB-EC"/>
</dbReference>
<evidence type="ECO:0000256" key="4">
    <source>
        <dbReference type="ARBA" id="ARBA00012859"/>
    </source>
</evidence>
<dbReference type="SUPFAM" id="SSF53223">
    <property type="entry name" value="Aminoacid dehydrogenase-like, N-terminal domain"/>
    <property type="match status" value="1"/>
</dbReference>
<dbReference type="PRINTS" id="PR00085">
    <property type="entry name" value="THFDHDRGNASE"/>
</dbReference>
<dbReference type="GO" id="GO:0035999">
    <property type="term" value="P:tetrahydrofolate interconversion"/>
    <property type="evidence" value="ECO:0007669"/>
    <property type="project" value="TreeGrafter"/>
</dbReference>
<organism evidence="15 16">
    <name type="scientific">Owenia fusiformis</name>
    <name type="common">Polychaete worm</name>
    <dbReference type="NCBI Taxonomy" id="6347"/>
    <lineage>
        <taxon>Eukaryota</taxon>
        <taxon>Metazoa</taxon>
        <taxon>Spiralia</taxon>
        <taxon>Lophotrochozoa</taxon>
        <taxon>Annelida</taxon>
        <taxon>Polychaeta</taxon>
        <taxon>Sedentaria</taxon>
        <taxon>Canalipalpata</taxon>
        <taxon>Sabellida</taxon>
        <taxon>Oweniida</taxon>
        <taxon>Oweniidae</taxon>
        <taxon>Owenia</taxon>
    </lineage>
</organism>
<dbReference type="FunFam" id="3.40.50.720:FF:000006">
    <property type="entry name" value="Bifunctional protein FolD"/>
    <property type="match status" value="1"/>
</dbReference>
<dbReference type="Gene3D" id="3.40.50.10860">
    <property type="entry name" value="Leucine Dehydrogenase, chain A, domain 1"/>
    <property type="match status" value="1"/>
</dbReference>
<keyword evidence="9" id="KW-0560">Oxidoreductase</keyword>
<keyword evidence="8" id="KW-0521">NADP</keyword>
<dbReference type="EMBL" id="CAIIXF020000005">
    <property type="protein sequence ID" value="CAH1783721.1"/>
    <property type="molecule type" value="Genomic_DNA"/>
</dbReference>
<dbReference type="GO" id="GO:0005829">
    <property type="term" value="C:cytosol"/>
    <property type="evidence" value="ECO:0007669"/>
    <property type="project" value="TreeGrafter"/>
</dbReference>
<protein>
    <recommendedName>
        <fullName evidence="5">C-1-tetrahydrofolate synthase, cytoplasmic</fullName>
        <ecNumber evidence="4">1.5.1.5</ecNumber>
        <ecNumber evidence="3">3.5.4.9</ecNumber>
    </recommendedName>
</protein>
<proteinExistence type="inferred from homology"/>
<evidence type="ECO:0000256" key="5">
    <source>
        <dbReference type="ARBA" id="ARBA00017592"/>
    </source>
</evidence>